<dbReference type="RefSeq" id="WP_091947233.1">
    <property type="nucleotide sequence ID" value="NZ_FOEE01000014.1"/>
</dbReference>
<dbReference type="OrthoDB" id="9802901at2"/>
<dbReference type="STRING" id="673521.SAMN05660991_03794"/>
<dbReference type="InterPro" id="IPR003615">
    <property type="entry name" value="HNH_nuc"/>
</dbReference>
<sequence length="165" mass="18611">MGQRFALTHEDETRTEISDVLRDAFEALMRAADDHPWLAGVVAVAIVWRLFRGMRAALYGCLPRDPQRLFVGADRFAIMSRAGHRCEHHSWRTGRCETTGRLQADHVHPHSRGGTTTIGNGQALCGPHNERKGNRIPWAWELDRLARRRAAYFPSDASVTVQRSG</sequence>
<keyword evidence="2" id="KW-0378">Hydrolase</keyword>
<keyword evidence="2" id="KW-0255">Endonuclease</keyword>
<reference evidence="3" key="1">
    <citation type="submission" date="2016-10" db="EMBL/GenBank/DDBJ databases">
        <authorList>
            <person name="Varghese N."/>
            <person name="Submissions S."/>
        </authorList>
    </citation>
    <scope>NUCLEOTIDE SEQUENCE [LARGE SCALE GENOMIC DNA]</scope>
    <source>
        <strain evidence="3">DSM 45413</strain>
    </source>
</reference>
<feature type="domain" description="HNH nuclease" evidence="1">
    <location>
        <begin position="73"/>
        <end position="130"/>
    </location>
</feature>
<dbReference type="AlphaFoldDB" id="A0A1H8VVF8"/>
<keyword evidence="2" id="KW-0540">Nuclease</keyword>
<gene>
    <name evidence="2" type="ORF">SAMN05660991_03794</name>
</gene>
<protein>
    <submittedName>
        <fullName evidence="2">HNH endonuclease</fullName>
    </submittedName>
</protein>
<keyword evidence="3" id="KW-1185">Reference proteome</keyword>
<dbReference type="Proteomes" id="UP000198960">
    <property type="component" value="Unassembled WGS sequence"/>
</dbReference>
<evidence type="ECO:0000259" key="1">
    <source>
        <dbReference type="SMART" id="SM00507"/>
    </source>
</evidence>
<organism evidence="2 3">
    <name type="scientific">Trujillonella endophytica</name>
    <dbReference type="NCBI Taxonomy" id="673521"/>
    <lineage>
        <taxon>Bacteria</taxon>
        <taxon>Bacillati</taxon>
        <taxon>Actinomycetota</taxon>
        <taxon>Actinomycetes</taxon>
        <taxon>Geodermatophilales</taxon>
        <taxon>Geodermatophilaceae</taxon>
        <taxon>Trujillonella</taxon>
    </lineage>
</organism>
<dbReference type="EMBL" id="FOEE01000014">
    <property type="protein sequence ID" value="SEP19217.1"/>
    <property type="molecule type" value="Genomic_DNA"/>
</dbReference>
<dbReference type="GO" id="GO:0003676">
    <property type="term" value="F:nucleic acid binding"/>
    <property type="evidence" value="ECO:0007669"/>
    <property type="project" value="InterPro"/>
</dbReference>
<evidence type="ECO:0000313" key="3">
    <source>
        <dbReference type="Proteomes" id="UP000198960"/>
    </source>
</evidence>
<name>A0A1H8VVF8_9ACTN</name>
<dbReference type="GO" id="GO:0008270">
    <property type="term" value="F:zinc ion binding"/>
    <property type="evidence" value="ECO:0007669"/>
    <property type="project" value="InterPro"/>
</dbReference>
<dbReference type="InterPro" id="IPR002711">
    <property type="entry name" value="HNH"/>
</dbReference>
<evidence type="ECO:0000313" key="2">
    <source>
        <dbReference type="EMBL" id="SEP19217.1"/>
    </source>
</evidence>
<dbReference type="Gene3D" id="1.10.30.50">
    <property type="match status" value="1"/>
</dbReference>
<dbReference type="SMART" id="SM00507">
    <property type="entry name" value="HNHc"/>
    <property type="match status" value="1"/>
</dbReference>
<dbReference type="GO" id="GO:0004519">
    <property type="term" value="F:endonuclease activity"/>
    <property type="evidence" value="ECO:0007669"/>
    <property type="project" value="UniProtKB-KW"/>
</dbReference>
<dbReference type="Pfam" id="PF01844">
    <property type="entry name" value="HNH"/>
    <property type="match status" value="1"/>
</dbReference>
<dbReference type="CDD" id="cd00085">
    <property type="entry name" value="HNHc"/>
    <property type="match status" value="1"/>
</dbReference>
<accession>A0A1H8VVF8</accession>
<proteinExistence type="predicted"/>